<dbReference type="SUPFAM" id="SSF49367">
    <property type="entry name" value="Superoxide reductase-like"/>
    <property type="match status" value="1"/>
</dbReference>
<dbReference type="Pfam" id="PF06397">
    <property type="entry name" value="Desulfoferrod_N"/>
    <property type="match status" value="1"/>
</dbReference>
<organism evidence="13 14">
    <name type="scientific">Acidaminococcus intestini (strain RyC-MR95)</name>
    <dbReference type="NCBI Taxonomy" id="568816"/>
    <lineage>
        <taxon>Bacteria</taxon>
        <taxon>Bacillati</taxon>
        <taxon>Bacillota</taxon>
        <taxon>Negativicutes</taxon>
        <taxon>Acidaminococcales</taxon>
        <taxon>Acidaminococcaceae</taxon>
        <taxon>Acidaminococcus</taxon>
    </lineage>
</organism>
<evidence type="ECO:0000256" key="10">
    <source>
        <dbReference type="ARBA" id="ARBA00047448"/>
    </source>
</evidence>
<dbReference type="RefSeq" id="WP_009014697.1">
    <property type="nucleotide sequence ID" value="NC_016077.1"/>
</dbReference>
<evidence type="ECO:0000313" key="13">
    <source>
        <dbReference type="EMBL" id="AEQ22432.1"/>
    </source>
</evidence>
<dbReference type="GO" id="GO:0005506">
    <property type="term" value="F:iron ion binding"/>
    <property type="evidence" value="ECO:0007669"/>
    <property type="project" value="InterPro"/>
</dbReference>
<dbReference type="EMBL" id="CP003058">
    <property type="protein sequence ID" value="AEQ22432.1"/>
    <property type="molecule type" value="Genomic_DNA"/>
</dbReference>
<gene>
    <name evidence="13" type="ordered locus">Acin_1207</name>
</gene>
<dbReference type="AlphaFoldDB" id="G4Q8A1"/>
<evidence type="ECO:0000256" key="6">
    <source>
        <dbReference type="ARBA" id="ARBA00022982"/>
    </source>
</evidence>
<protein>
    <recommendedName>
        <fullName evidence="3">Desulfoferrodoxin</fullName>
        <ecNumber evidence="2">1.15.1.2</ecNumber>
    </recommendedName>
    <alternativeName>
        <fullName evidence="9">Superoxide reductase</fullName>
    </alternativeName>
</protein>
<dbReference type="NCBIfam" id="TIGR00332">
    <property type="entry name" value="neela_ferrous"/>
    <property type="match status" value="1"/>
</dbReference>
<proteinExistence type="inferred from homology"/>
<keyword evidence="5" id="KW-0479">Metal-binding</keyword>
<evidence type="ECO:0000256" key="2">
    <source>
        <dbReference type="ARBA" id="ARBA00012679"/>
    </source>
</evidence>
<dbReference type="GeneID" id="92878557"/>
<keyword evidence="4" id="KW-0813">Transport</keyword>
<comment type="similarity">
    <text evidence="1">Belongs to the desulfoferrodoxin family.</text>
</comment>
<evidence type="ECO:0000313" key="14">
    <source>
        <dbReference type="Proteomes" id="UP000007093"/>
    </source>
</evidence>
<comment type="catalytic activity">
    <reaction evidence="10">
        <text>reduced [rubredoxin] + superoxide + 2 H(+) = oxidized [rubredoxin] + H2O2</text>
        <dbReference type="Rhea" id="RHEA:21324"/>
        <dbReference type="Rhea" id="RHEA-COMP:10302"/>
        <dbReference type="Rhea" id="RHEA-COMP:10303"/>
        <dbReference type="ChEBI" id="CHEBI:15378"/>
        <dbReference type="ChEBI" id="CHEBI:16240"/>
        <dbReference type="ChEBI" id="CHEBI:18421"/>
        <dbReference type="ChEBI" id="CHEBI:29033"/>
        <dbReference type="ChEBI" id="CHEBI:29034"/>
        <dbReference type="EC" id="1.15.1.2"/>
    </reaction>
</comment>
<accession>G4Q8A1</accession>
<dbReference type="Proteomes" id="UP000007093">
    <property type="component" value="Chromosome"/>
</dbReference>
<evidence type="ECO:0000256" key="4">
    <source>
        <dbReference type="ARBA" id="ARBA00022448"/>
    </source>
</evidence>
<dbReference type="KEGG" id="ain:Acin_1207"/>
<dbReference type="PANTHER" id="PTHR36541:SF1">
    <property type="entry name" value="SUPEROXIDE REDUCTASE-RELATED"/>
    <property type="match status" value="1"/>
</dbReference>
<name>G4Q8A1_ACIIR</name>
<evidence type="ECO:0000256" key="5">
    <source>
        <dbReference type="ARBA" id="ARBA00022723"/>
    </source>
</evidence>
<dbReference type="PANTHER" id="PTHR36541">
    <property type="entry name" value="SUPEROXIDE REDUCTASE-RELATED"/>
    <property type="match status" value="1"/>
</dbReference>
<feature type="domain" description="Desulfoferrodoxin ferrous iron-binding" evidence="11">
    <location>
        <begin position="40"/>
        <end position="124"/>
    </location>
</feature>
<evidence type="ECO:0000256" key="8">
    <source>
        <dbReference type="ARBA" id="ARBA00024690"/>
    </source>
</evidence>
<sequence length="126" mass="13990">MEQKFYRCSHCGKIIAVVKETGVPVICCGEKMQEIVPNTVDAAQEKHVPVIEVKENLVTVKVGSVTHPMLDEHYIEWISLETKEGNQRKELKPGADPVAVFALAPSDDVVAAYAYCNLHGLWKAEK</sequence>
<keyword evidence="7" id="KW-0408">Iron</keyword>
<dbReference type="HOGENOM" id="CLU_118960_1_0_9"/>
<comment type="function">
    <text evidence="8">Catalyzes the one-electron reduction of superoxide anion radical to hydrogen peroxide at a nonheme ferrous iron center. Plays a fundamental role in case of oxidative stress via its superoxide detoxification activity.</text>
</comment>
<evidence type="ECO:0000256" key="9">
    <source>
        <dbReference type="ARBA" id="ARBA00031398"/>
    </source>
</evidence>
<dbReference type="EC" id="1.15.1.2" evidence="2"/>
<dbReference type="InterPro" id="IPR051233">
    <property type="entry name" value="Desulfoferrodoxin_SOR"/>
</dbReference>
<dbReference type="PATRIC" id="fig|568816.4.peg.1163"/>
<dbReference type="InterPro" id="IPR036073">
    <property type="entry name" value="Desulfoferrodoxin_Fe-bd_dom_sf"/>
</dbReference>
<evidence type="ECO:0000256" key="3">
    <source>
        <dbReference type="ARBA" id="ARBA00014839"/>
    </source>
</evidence>
<reference evidence="13 14" key="1">
    <citation type="journal article" date="2011" name="J. Bacteriol.">
        <title>Complete genome sequence of Acidaminococcus intestini RYC-MR95, a Gram-negative bacterium from the phylum Firmicutes.</title>
        <authorList>
            <person name="D'Auria G."/>
            <person name="Galan J.C."/>
            <person name="Rodriguez-Alcayna M."/>
            <person name="Moya A."/>
            <person name="Baquero F."/>
            <person name="Latorre A."/>
        </authorList>
    </citation>
    <scope>NUCLEOTIDE SEQUENCE [LARGE SCALE GENOMIC DNA]</scope>
    <source>
        <strain evidence="13 14">RyC-MR95</strain>
    </source>
</reference>
<keyword evidence="6" id="KW-0249">Electron transport</keyword>
<dbReference type="SUPFAM" id="SSF57802">
    <property type="entry name" value="Rubredoxin-like"/>
    <property type="match status" value="1"/>
</dbReference>
<dbReference type="InParanoid" id="G4Q8A1"/>
<dbReference type="Gene3D" id="2.60.40.730">
    <property type="entry name" value="SOR catalytic domain"/>
    <property type="match status" value="1"/>
</dbReference>
<dbReference type="InterPro" id="IPR002742">
    <property type="entry name" value="Desulfoferrodoxin_Fe-bd_dom"/>
</dbReference>
<evidence type="ECO:0000256" key="1">
    <source>
        <dbReference type="ARBA" id="ARBA00005941"/>
    </source>
</evidence>
<dbReference type="eggNOG" id="COG2033">
    <property type="taxonomic scope" value="Bacteria"/>
</dbReference>
<dbReference type="STRING" id="568816.Acin_1207"/>
<evidence type="ECO:0000256" key="7">
    <source>
        <dbReference type="ARBA" id="ARBA00023004"/>
    </source>
</evidence>
<dbReference type="GO" id="GO:0050605">
    <property type="term" value="F:superoxide reductase activity"/>
    <property type="evidence" value="ECO:0007669"/>
    <property type="project" value="UniProtKB-EC"/>
</dbReference>
<evidence type="ECO:0000259" key="12">
    <source>
        <dbReference type="Pfam" id="PF06397"/>
    </source>
</evidence>
<dbReference type="Pfam" id="PF01880">
    <property type="entry name" value="Desulfoferrodox"/>
    <property type="match status" value="1"/>
</dbReference>
<dbReference type="InterPro" id="IPR004462">
    <property type="entry name" value="Desulfoferrodoxin_N"/>
</dbReference>
<keyword evidence="14" id="KW-1185">Reference proteome</keyword>
<feature type="domain" description="Desulfoferrodoxin N-terminal" evidence="12">
    <location>
        <begin position="4"/>
        <end position="33"/>
    </location>
</feature>
<evidence type="ECO:0000259" key="11">
    <source>
        <dbReference type="Pfam" id="PF01880"/>
    </source>
</evidence>